<accession>A0A6A3C5J1</accession>
<sequence>MDEDKAANVTEKKSLSGADSEVLLQKCLEVNKGDDTKCKDKVQALRSSSSTPSSSPTKPWRPSRLTNTSLSDV</sequence>
<protein>
    <submittedName>
        <fullName evidence="2">Uncharacterized protein</fullName>
    </submittedName>
</protein>
<dbReference type="Proteomes" id="UP000436088">
    <property type="component" value="Unassembled WGS sequence"/>
</dbReference>
<dbReference type="PANTHER" id="PTHR36856:SF2">
    <property type="match status" value="1"/>
</dbReference>
<evidence type="ECO:0000256" key="1">
    <source>
        <dbReference type="SAM" id="MobiDB-lite"/>
    </source>
</evidence>
<dbReference type="EMBL" id="VEPZ02000487">
    <property type="protein sequence ID" value="KAE8724084.1"/>
    <property type="molecule type" value="Genomic_DNA"/>
</dbReference>
<reference evidence="2" key="1">
    <citation type="submission" date="2019-09" db="EMBL/GenBank/DDBJ databases">
        <title>Draft genome information of white flower Hibiscus syriacus.</title>
        <authorList>
            <person name="Kim Y.-M."/>
        </authorList>
    </citation>
    <scope>NUCLEOTIDE SEQUENCE [LARGE SCALE GENOMIC DNA]</scope>
    <source>
        <strain evidence="2">YM2019G1</strain>
    </source>
</reference>
<dbReference type="PANTHER" id="PTHR36856">
    <property type="entry name" value="OS07G0175200 PROTEIN"/>
    <property type="match status" value="1"/>
</dbReference>
<name>A0A6A3C5J1_HIBSY</name>
<feature type="compositionally biased region" description="Low complexity" evidence="1">
    <location>
        <begin position="46"/>
        <end position="64"/>
    </location>
</feature>
<evidence type="ECO:0000313" key="2">
    <source>
        <dbReference type="EMBL" id="KAE8724084.1"/>
    </source>
</evidence>
<comment type="caution">
    <text evidence="2">The sequence shown here is derived from an EMBL/GenBank/DDBJ whole genome shotgun (WGS) entry which is preliminary data.</text>
</comment>
<gene>
    <name evidence="2" type="ORF">F3Y22_tig00010927pilonHSYRG00030</name>
</gene>
<evidence type="ECO:0000313" key="3">
    <source>
        <dbReference type="Proteomes" id="UP000436088"/>
    </source>
</evidence>
<dbReference type="AlphaFoldDB" id="A0A6A3C5J1"/>
<keyword evidence="3" id="KW-1185">Reference proteome</keyword>
<organism evidence="2 3">
    <name type="scientific">Hibiscus syriacus</name>
    <name type="common">Rose of Sharon</name>
    <dbReference type="NCBI Taxonomy" id="106335"/>
    <lineage>
        <taxon>Eukaryota</taxon>
        <taxon>Viridiplantae</taxon>
        <taxon>Streptophyta</taxon>
        <taxon>Embryophyta</taxon>
        <taxon>Tracheophyta</taxon>
        <taxon>Spermatophyta</taxon>
        <taxon>Magnoliopsida</taxon>
        <taxon>eudicotyledons</taxon>
        <taxon>Gunneridae</taxon>
        <taxon>Pentapetalae</taxon>
        <taxon>rosids</taxon>
        <taxon>malvids</taxon>
        <taxon>Malvales</taxon>
        <taxon>Malvaceae</taxon>
        <taxon>Malvoideae</taxon>
        <taxon>Hibiscus</taxon>
    </lineage>
</organism>
<proteinExistence type="predicted"/>
<feature type="region of interest" description="Disordered" evidence="1">
    <location>
        <begin position="42"/>
        <end position="73"/>
    </location>
</feature>